<sequence>MKLIKSMSIILLVLLEWQSGSVHADENAVEVIAKQAAEQAKAEIQLEKDRQKLLAEMAFQKSKQSVLLLNPDQVKDFKKDFDKTQEAIRSYSKPKLVSESRNITLRPGEKTTLLRLMPGYTSTVVFVDSTGAPWPISHVTPGNPSWFNVDKPKDLMPGNLITVNPLANHVNSNIVVTLKDNDAPIIIELSADVDLSKKKTIADALTTYRINERGPNAEIPVFSEPTQSPTDSLMSGFLDGVPPEGALLAKSSAGHYATIWNYQQKRYVRTPNKLLWPDRSNIVRGHNINVYEIPVTPAVVLLIDGAQKTFAIGE</sequence>
<dbReference type="KEGG" id="mech:Q9L42_021240"/>
<gene>
    <name evidence="2" type="ORF">Q9L42_021240</name>
</gene>
<evidence type="ECO:0000313" key="2">
    <source>
        <dbReference type="EMBL" id="XBS22833.1"/>
    </source>
</evidence>
<dbReference type="InterPro" id="IPR022073">
    <property type="entry name" value="T4BSS_DotH_IcmK"/>
</dbReference>
<organism evidence="2 3">
    <name type="scientific">Methylomarinum roseum</name>
    <dbReference type="NCBI Taxonomy" id="3067653"/>
    <lineage>
        <taxon>Bacteria</taxon>
        <taxon>Pseudomonadati</taxon>
        <taxon>Pseudomonadota</taxon>
        <taxon>Gammaproteobacteria</taxon>
        <taxon>Methylococcales</taxon>
        <taxon>Methylococcaceae</taxon>
        <taxon>Methylomarinum</taxon>
    </lineage>
</organism>
<reference evidence="2 3" key="1">
    <citation type="journal article" date="2024" name="Microbiology">
        <title>Methylomarinum rosea sp. nov., a novel halophilic methanotrophic bacterium from the hypersaline Lake Elton.</title>
        <authorList>
            <person name="Suleimanov R.Z."/>
            <person name="Oshkin I.Y."/>
            <person name="Danilova O.V."/>
            <person name="Suzina N.E."/>
            <person name="Dedysh S.N."/>
        </authorList>
    </citation>
    <scope>NUCLEOTIDE SEQUENCE [LARGE SCALE GENOMIC DNA]</scope>
    <source>
        <strain evidence="2 3">Ch1-1</strain>
        <plasmid evidence="3">unnamed2</plasmid>
    </source>
</reference>
<feature type="signal peptide" evidence="1">
    <location>
        <begin position="1"/>
        <end position="24"/>
    </location>
</feature>
<geneLocation type="plasmid" evidence="2 3">
    <name>unnamed2</name>
</geneLocation>
<keyword evidence="2" id="KW-0614">Plasmid</keyword>
<evidence type="ECO:0000256" key="1">
    <source>
        <dbReference type="SAM" id="SignalP"/>
    </source>
</evidence>
<dbReference type="AlphaFoldDB" id="A0AAU7P0W6"/>
<name>A0AAU7P0W6_9GAMM</name>
<proteinExistence type="predicted"/>
<dbReference type="Proteomes" id="UP001225378">
    <property type="component" value="Plasmid unnamed2"/>
</dbReference>
<evidence type="ECO:0000313" key="3">
    <source>
        <dbReference type="Proteomes" id="UP001225378"/>
    </source>
</evidence>
<feature type="chain" id="PRO_5043515371" evidence="1">
    <location>
        <begin position="25"/>
        <end position="314"/>
    </location>
</feature>
<keyword evidence="1" id="KW-0732">Signal</keyword>
<accession>A0AAU7P0W6</accession>
<protein>
    <submittedName>
        <fullName evidence="2">DotH/IcmK family type IV secretion protein</fullName>
    </submittedName>
</protein>
<dbReference type="RefSeq" id="WP_305910435.1">
    <property type="nucleotide sequence ID" value="NZ_CP157744.1"/>
</dbReference>
<dbReference type="EMBL" id="CP157744">
    <property type="protein sequence ID" value="XBS22833.1"/>
    <property type="molecule type" value="Genomic_DNA"/>
</dbReference>
<keyword evidence="3" id="KW-1185">Reference proteome</keyword>
<dbReference type="Pfam" id="PF12293">
    <property type="entry name" value="T4BSS_DotH_IcmK"/>
    <property type="match status" value="1"/>
</dbReference>